<keyword evidence="2" id="KW-1185">Reference proteome</keyword>
<evidence type="ECO:0000313" key="1">
    <source>
        <dbReference type="EMBL" id="MDQ0437894.1"/>
    </source>
</evidence>
<sequence>MLFPRFRSKERDLRGDIERFASIDSAVARAITEAEQELAGLTTRLDEARSRAAFLYGDVIDSEDDIDERSTTLIQEAERFLVRGEKRRGELAEHLAMLGAIRDQVQLATDAVRADMASE</sequence>
<dbReference type="EMBL" id="JAUSVO010000003">
    <property type="protein sequence ID" value="MDQ0437894.1"/>
    <property type="molecule type" value="Genomic_DNA"/>
</dbReference>
<evidence type="ECO:0000313" key="2">
    <source>
        <dbReference type="Proteomes" id="UP001241603"/>
    </source>
</evidence>
<name>A0ABU0H8R3_9HYPH</name>
<dbReference type="Proteomes" id="UP001241603">
    <property type="component" value="Unassembled WGS sequence"/>
</dbReference>
<dbReference type="RefSeq" id="WP_266348822.1">
    <property type="nucleotide sequence ID" value="NZ_JAPKNG010000003.1"/>
</dbReference>
<organism evidence="1 2">
    <name type="scientific">Kaistia dalseonensis</name>
    <dbReference type="NCBI Taxonomy" id="410840"/>
    <lineage>
        <taxon>Bacteria</taxon>
        <taxon>Pseudomonadati</taxon>
        <taxon>Pseudomonadota</taxon>
        <taxon>Alphaproteobacteria</taxon>
        <taxon>Hyphomicrobiales</taxon>
        <taxon>Kaistiaceae</taxon>
        <taxon>Kaistia</taxon>
    </lineage>
</organism>
<gene>
    <name evidence="1" type="ORF">QO014_002286</name>
</gene>
<proteinExistence type="predicted"/>
<comment type="caution">
    <text evidence="1">The sequence shown here is derived from an EMBL/GenBank/DDBJ whole genome shotgun (WGS) entry which is preliminary data.</text>
</comment>
<protein>
    <submittedName>
        <fullName evidence="1">Uncharacterized protein</fullName>
    </submittedName>
</protein>
<accession>A0ABU0H8R3</accession>
<reference evidence="1 2" key="1">
    <citation type="submission" date="2023-07" db="EMBL/GenBank/DDBJ databases">
        <title>Genomic Encyclopedia of Type Strains, Phase IV (KMG-IV): sequencing the most valuable type-strain genomes for metagenomic binning, comparative biology and taxonomic classification.</title>
        <authorList>
            <person name="Goeker M."/>
        </authorList>
    </citation>
    <scope>NUCLEOTIDE SEQUENCE [LARGE SCALE GENOMIC DNA]</scope>
    <source>
        <strain evidence="1 2">B6-8</strain>
    </source>
</reference>